<dbReference type="GO" id="GO:0008270">
    <property type="term" value="F:zinc ion binding"/>
    <property type="evidence" value="ECO:0007669"/>
    <property type="project" value="UniProtKB-KW"/>
</dbReference>
<evidence type="ECO:0000256" key="14">
    <source>
        <dbReference type="ARBA" id="ARBA00024209"/>
    </source>
</evidence>
<evidence type="ECO:0000256" key="10">
    <source>
        <dbReference type="ARBA" id="ARBA00022786"/>
    </source>
</evidence>
<evidence type="ECO:0000256" key="6">
    <source>
        <dbReference type="ARBA" id="ARBA00022692"/>
    </source>
</evidence>
<comment type="catalytic activity">
    <reaction evidence="1">
        <text>S-ubiquitinyl-[E2 ubiquitin-conjugating enzyme]-L-cysteine + [acceptor protein]-L-lysine = [E2 ubiquitin-conjugating enzyme]-L-cysteine + N(6)-ubiquitinyl-[acceptor protein]-L-lysine.</text>
        <dbReference type="EC" id="2.3.2.27"/>
    </reaction>
</comment>
<evidence type="ECO:0000256" key="15">
    <source>
        <dbReference type="PROSITE-ProRule" id="PRU00175"/>
    </source>
</evidence>
<evidence type="ECO:0000259" key="18">
    <source>
        <dbReference type="PROSITE" id="PS50089"/>
    </source>
</evidence>
<evidence type="ECO:0000256" key="4">
    <source>
        <dbReference type="ARBA" id="ARBA00012483"/>
    </source>
</evidence>
<keyword evidence="11" id="KW-0862">Zinc</keyword>
<evidence type="ECO:0000256" key="12">
    <source>
        <dbReference type="ARBA" id="ARBA00022989"/>
    </source>
</evidence>
<evidence type="ECO:0000256" key="11">
    <source>
        <dbReference type="ARBA" id="ARBA00022833"/>
    </source>
</evidence>
<evidence type="ECO:0000256" key="17">
    <source>
        <dbReference type="SAM" id="SignalP"/>
    </source>
</evidence>
<dbReference type="PROSITE" id="PS50089">
    <property type="entry name" value="ZF_RING_2"/>
    <property type="match status" value="1"/>
</dbReference>
<dbReference type="OrthoDB" id="8062037at2759"/>
<evidence type="ECO:0000256" key="5">
    <source>
        <dbReference type="ARBA" id="ARBA00022679"/>
    </source>
</evidence>
<organism evidence="19 20">
    <name type="scientific">Carnegiea gigantea</name>
    <dbReference type="NCBI Taxonomy" id="171969"/>
    <lineage>
        <taxon>Eukaryota</taxon>
        <taxon>Viridiplantae</taxon>
        <taxon>Streptophyta</taxon>
        <taxon>Embryophyta</taxon>
        <taxon>Tracheophyta</taxon>
        <taxon>Spermatophyta</taxon>
        <taxon>Magnoliopsida</taxon>
        <taxon>eudicotyledons</taxon>
        <taxon>Gunneridae</taxon>
        <taxon>Pentapetalae</taxon>
        <taxon>Caryophyllales</taxon>
        <taxon>Cactineae</taxon>
        <taxon>Cactaceae</taxon>
        <taxon>Cactoideae</taxon>
        <taxon>Echinocereeae</taxon>
        <taxon>Carnegiea</taxon>
    </lineage>
</organism>
<dbReference type="CDD" id="cd16461">
    <property type="entry name" value="RING-H2_EL5-like"/>
    <property type="match status" value="1"/>
</dbReference>
<dbReference type="Gene3D" id="3.30.40.10">
    <property type="entry name" value="Zinc/RING finger domain, C3HC4 (zinc finger)"/>
    <property type="match status" value="1"/>
</dbReference>
<dbReference type="FunFam" id="3.30.40.10:FF:000285">
    <property type="entry name" value="RING-H2 finger protein ATL43"/>
    <property type="match status" value="1"/>
</dbReference>
<dbReference type="EC" id="2.3.2.27" evidence="4"/>
<keyword evidence="7" id="KW-0479">Metal-binding</keyword>
<feature type="transmembrane region" description="Helical" evidence="16">
    <location>
        <begin position="35"/>
        <end position="56"/>
    </location>
</feature>
<comment type="pathway">
    <text evidence="3">Protein modification; protein ubiquitination.</text>
</comment>
<accession>A0A9Q1GPV5</accession>
<feature type="signal peptide" evidence="17">
    <location>
        <begin position="1"/>
        <end position="19"/>
    </location>
</feature>
<feature type="chain" id="PRO_5040332796" description="RING-type E3 ubiquitin transferase" evidence="17">
    <location>
        <begin position="20"/>
        <end position="384"/>
    </location>
</feature>
<proteinExistence type="inferred from homology"/>
<reference evidence="19" key="1">
    <citation type="submission" date="2022-04" db="EMBL/GenBank/DDBJ databases">
        <title>Carnegiea gigantea Genome sequencing and assembly v2.</title>
        <authorList>
            <person name="Copetti D."/>
            <person name="Sanderson M.J."/>
            <person name="Burquez A."/>
            <person name="Wojciechowski M.F."/>
        </authorList>
    </citation>
    <scope>NUCLEOTIDE SEQUENCE</scope>
    <source>
        <strain evidence="19">SGP5-SGP5p</strain>
        <tissue evidence="19">Aerial part</tissue>
    </source>
</reference>
<dbReference type="AlphaFoldDB" id="A0A9Q1GPV5"/>
<keyword evidence="10" id="KW-0833">Ubl conjugation pathway</keyword>
<gene>
    <name evidence="19" type="ORF">Cgig2_018498</name>
</gene>
<feature type="domain" description="RING-type" evidence="18">
    <location>
        <begin position="115"/>
        <end position="157"/>
    </location>
</feature>
<dbReference type="GO" id="GO:0061630">
    <property type="term" value="F:ubiquitin protein ligase activity"/>
    <property type="evidence" value="ECO:0007669"/>
    <property type="project" value="UniProtKB-EC"/>
</dbReference>
<comment type="similarity">
    <text evidence="14">Belongs to the RING-type zinc finger family. ATL subfamily.</text>
</comment>
<dbReference type="SMART" id="SM00184">
    <property type="entry name" value="RING"/>
    <property type="match status" value="1"/>
</dbReference>
<keyword evidence="9 15" id="KW-0863">Zinc-finger</keyword>
<protein>
    <recommendedName>
        <fullName evidence="4">RING-type E3 ubiquitin transferase</fullName>
        <ecNumber evidence="4">2.3.2.27</ecNumber>
    </recommendedName>
</protein>
<keyword evidence="8 17" id="KW-0732">Signal</keyword>
<name>A0A9Q1GPV5_9CARY</name>
<evidence type="ECO:0000256" key="8">
    <source>
        <dbReference type="ARBA" id="ARBA00022729"/>
    </source>
</evidence>
<evidence type="ECO:0000256" key="1">
    <source>
        <dbReference type="ARBA" id="ARBA00000900"/>
    </source>
</evidence>
<evidence type="ECO:0000256" key="9">
    <source>
        <dbReference type="ARBA" id="ARBA00022771"/>
    </source>
</evidence>
<sequence>MNHILLVLLVICSTQLAMAQEDDPNPTSSNFEPSLFVVVGVLSLIFFLTFTLIMYAKFCYHASQLSTIHNIDHFPSHEAMFGPNTRFSGIERSVVESLPYIKFSSLKGSKHGLQCSVCLAEFEEIQTLRLLPKCKHGFHVECIDQWLERHSSCPLCRQRVSPEDLIAFINISTSMRSNNTGGKSDEIEADQGSSVFELFVERENDQQQQQQQQGHSEFQRQLEQEKGIRVWHRLNHQIVISDDVLFKNRWSNVTSSDLMFLNSEMLGITSSERFSSLKCHENDDQMSSSSRMKGSLLMGDKRAMSEITALSRVNKDLRGGKVKIRDCLEGNNDNVNDDYGEVREDIKRKLWFPIAKRTVEWFANRETNRSQLQCQETVDSILNV</sequence>
<dbReference type="PANTHER" id="PTHR46539:SF1">
    <property type="entry name" value="E3 UBIQUITIN-PROTEIN LIGASE ATL42"/>
    <property type="match status" value="1"/>
</dbReference>
<keyword evidence="20" id="KW-1185">Reference proteome</keyword>
<dbReference type="Pfam" id="PF13639">
    <property type="entry name" value="zf-RING_2"/>
    <property type="match status" value="1"/>
</dbReference>
<evidence type="ECO:0000256" key="13">
    <source>
        <dbReference type="ARBA" id="ARBA00023136"/>
    </source>
</evidence>
<dbReference type="EMBL" id="JAKOGI010001624">
    <property type="protein sequence ID" value="KAJ8424691.1"/>
    <property type="molecule type" value="Genomic_DNA"/>
</dbReference>
<dbReference type="Proteomes" id="UP001153076">
    <property type="component" value="Unassembled WGS sequence"/>
</dbReference>
<comment type="subcellular location">
    <subcellularLocation>
        <location evidence="2">Membrane</location>
        <topology evidence="2">Single-pass membrane protein</topology>
    </subcellularLocation>
</comment>
<dbReference type="GO" id="GO:0016020">
    <property type="term" value="C:membrane"/>
    <property type="evidence" value="ECO:0007669"/>
    <property type="project" value="UniProtKB-SubCell"/>
</dbReference>
<comment type="caution">
    <text evidence="19">The sequence shown here is derived from an EMBL/GenBank/DDBJ whole genome shotgun (WGS) entry which is preliminary data.</text>
</comment>
<keyword evidence="13 16" id="KW-0472">Membrane</keyword>
<dbReference type="InterPro" id="IPR001841">
    <property type="entry name" value="Znf_RING"/>
</dbReference>
<evidence type="ECO:0000256" key="16">
    <source>
        <dbReference type="SAM" id="Phobius"/>
    </source>
</evidence>
<evidence type="ECO:0000313" key="19">
    <source>
        <dbReference type="EMBL" id="KAJ8424691.1"/>
    </source>
</evidence>
<dbReference type="InterPro" id="IPR013083">
    <property type="entry name" value="Znf_RING/FYVE/PHD"/>
</dbReference>
<keyword evidence="5" id="KW-0808">Transferase</keyword>
<evidence type="ECO:0000256" key="3">
    <source>
        <dbReference type="ARBA" id="ARBA00004906"/>
    </source>
</evidence>
<evidence type="ECO:0000313" key="20">
    <source>
        <dbReference type="Proteomes" id="UP001153076"/>
    </source>
</evidence>
<keyword evidence="12 16" id="KW-1133">Transmembrane helix</keyword>
<dbReference type="SUPFAM" id="SSF57850">
    <property type="entry name" value="RING/U-box"/>
    <property type="match status" value="1"/>
</dbReference>
<evidence type="ECO:0000256" key="2">
    <source>
        <dbReference type="ARBA" id="ARBA00004167"/>
    </source>
</evidence>
<evidence type="ECO:0000256" key="7">
    <source>
        <dbReference type="ARBA" id="ARBA00022723"/>
    </source>
</evidence>
<keyword evidence="6 16" id="KW-0812">Transmembrane</keyword>
<dbReference type="PANTHER" id="PTHR46539">
    <property type="entry name" value="E3 UBIQUITIN-PROTEIN LIGASE ATL42"/>
    <property type="match status" value="1"/>
</dbReference>